<gene>
    <name evidence="2" type="ORF">UREG_07437</name>
</gene>
<accession>C4JZ36</accession>
<dbReference type="VEuPathDB" id="FungiDB:UREG_07437"/>
<protein>
    <submittedName>
        <fullName evidence="2">Uncharacterized protein</fullName>
    </submittedName>
</protein>
<dbReference type="KEGG" id="ure:UREG_07437"/>
<dbReference type="STRING" id="336963.C4JZ36"/>
<organism evidence="2 3">
    <name type="scientific">Uncinocarpus reesii (strain UAMH 1704)</name>
    <dbReference type="NCBI Taxonomy" id="336963"/>
    <lineage>
        <taxon>Eukaryota</taxon>
        <taxon>Fungi</taxon>
        <taxon>Dikarya</taxon>
        <taxon>Ascomycota</taxon>
        <taxon>Pezizomycotina</taxon>
        <taxon>Eurotiomycetes</taxon>
        <taxon>Eurotiomycetidae</taxon>
        <taxon>Onygenales</taxon>
        <taxon>Onygenaceae</taxon>
        <taxon>Uncinocarpus</taxon>
    </lineage>
</organism>
<dbReference type="GeneID" id="8444255"/>
<dbReference type="HOGENOM" id="CLU_005247_1_0_1"/>
<dbReference type="Proteomes" id="UP000002058">
    <property type="component" value="Unassembled WGS sequence"/>
</dbReference>
<dbReference type="OrthoDB" id="410701at2759"/>
<name>C4JZ36_UNCRE</name>
<dbReference type="eggNOG" id="ENOG502S19W">
    <property type="taxonomic scope" value="Eukaryota"/>
</dbReference>
<dbReference type="InParanoid" id="C4JZ36"/>
<dbReference type="OMA" id="YVPSEPP"/>
<keyword evidence="3" id="KW-1185">Reference proteome</keyword>
<evidence type="ECO:0000313" key="2">
    <source>
        <dbReference type="EMBL" id="EEP82572.1"/>
    </source>
</evidence>
<evidence type="ECO:0000313" key="3">
    <source>
        <dbReference type="Proteomes" id="UP000002058"/>
    </source>
</evidence>
<dbReference type="AlphaFoldDB" id="C4JZ36"/>
<dbReference type="EMBL" id="CH476619">
    <property type="protein sequence ID" value="EEP82572.1"/>
    <property type="molecule type" value="Genomic_DNA"/>
</dbReference>
<reference evidence="3" key="1">
    <citation type="journal article" date="2009" name="Genome Res.">
        <title>Comparative genomic analyses of the human fungal pathogens Coccidioides and their relatives.</title>
        <authorList>
            <person name="Sharpton T.J."/>
            <person name="Stajich J.E."/>
            <person name="Rounsley S.D."/>
            <person name="Gardner M.J."/>
            <person name="Wortman J.R."/>
            <person name="Jordar V.S."/>
            <person name="Maiti R."/>
            <person name="Kodira C.D."/>
            <person name="Neafsey D.E."/>
            <person name="Zeng Q."/>
            <person name="Hung C.-Y."/>
            <person name="McMahan C."/>
            <person name="Muszewska A."/>
            <person name="Grynberg M."/>
            <person name="Mandel M.A."/>
            <person name="Kellner E.M."/>
            <person name="Barker B.M."/>
            <person name="Galgiani J.N."/>
            <person name="Orbach M.J."/>
            <person name="Kirkland T.N."/>
            <person name="Cole G.T."/>
            <person name="Henn M.R."/>
            <person name="Birren B.W."/>
            <person name="Taylor J.W."/>
        </authorList>
    </citation>
    <scope>NUCLEOTIDE SEQUENCE [LARGE SCALE GENOMIC DNA]</scope>
    <source>
        <strain evidence="3">UAMH 1704</strain>
    </source>
</reference>
<dbReference type="RefSeq" id="XP_002582664.1">
    <property type="nucleotide sequence ID" value="XM_002582618.1"/>
</dbReference>
<sequence length="1058" mass="120340">MSALARFVQRRPAATSCPLVVQPRAFLCGNEQTTIVPRGRSILRCYRFATHGIRFVSHRPLKLENPVPTSFRNTEDVQSLANGDRARDRKFRFKETPSEALIAALQERGLDVDIAKPRSYQTDLSWATPSQAAKKEWRVESFARHGQACQKREARLSYATIVANYIRYVDPHLSLESSTLHDKSPDTRPLDMALLRVFDNKTMDYLSQRGYSPSDVMAWAWILLSPQPVTAAMRLDALNQASSRNKLASSKRTPMFVLMFTLRRERINLKAFDLLLVQSWNMLLENPPSKAMLQSLPDKQPMHPLKPVWIDAGDDTTVMILFVRLVRLARRISPEALLSLSQMFTTMFGVDAVGAAINDKLTRRLIEYYNKFLALLAIPCRMEPYASTVVQQRSIFHLLREMTRFYPPLAVTREGYHAVTRNQAARQKLPAERKWAEFKAKSWPPWKEDKLGIDVDRGVEGSKSKAMGAIAHMKEAGYSPTRWDRIATILAGWDLDGTPTIQTRSFLPKPNIYRMRDQHTTWLKSNSKEAAIELSLGSRPEDGYSDIWAARIRATRTMREAWACFLSCRDQGFRITNDIYLELTEKVIYHSHLKESSIPRSTEVLPGDGKEVYPEPSSPRDMIYVRSEPPTLEALAQHLLTTKTKFSRRLSVLLFRHLTSFKLGLECLSHCELSQQQIDALISPFSHEVPSRRRHLDCIPDDVFASFIRFLCRFTGPSMPFSGEPKFSLSRLFPIVYPKPKEDKGSSNTQREITVDESLAHAISLVRLRMPEYLPAWNYLLASLANTRLPADSHAPLLMQQILAWREVREVVIWMERRNISLDATGFQSVCEALSRFLLTIRNKGRSMEFSPSQHTLGNPIRHPSSTATELVTTSTDLVKRKFDQMVLAKDGPLFPSASEEVVVSRSPNYPILPSMYTVPSPFTLHAFVRVLGLAADFESLVILLKWMTRNASDLKRAMAKINGGKRSLRQTVVAVRVYFEKDPSFTACSASAEIENGYLDSDLRPHSDEDVVPEWTPSPIEALYREAQAVIEGSDCFSPWPTDNEVRDYVANHKGLF</sequence>
<evidence type="ECO:0000256" key="1">
    <source>
        <dbReference type="SAM" id="MobiDB-lite"/>
    </source>
</evidence>
<proteinExistence type="predicted"/>
<feature type="region of interest" description="Disordered" evidence="1">
    <location>
        <begin position="600"/>
        <end position="619"/>
    </location>
</feature>